<dbReference type="InterPro" id="IPR051012">
    <property type="entry name" value="CellSynth/LPSAsmb/PSIAsmb"/>
</dbReference>
<dbReference type="PANTHER" id="PTHR45586">
    <property type="entry name" value="TPR REPEAT-CONTAINING PROTEIN PA4667"/>
    <property type="match status" value="1"/>
</dbReference>
<feature type="repeat" description="TPR" evidence="3">
    <location>
        <begin position="119"/>
        <end position="152"/>
    </location>
</feature>
<keyword evidence="1" id="KW-0677">Repeat</keyword>
<dbReference type="InterPro" id="IPR011990">
    <property type="entry name" value="TPR-like_helical_dom_sf"/>
</dbReference>
<gene>
    <name evidence="4" type="ORF">ENS64_10050</name>
</gene>
<dbReference type="EMBL" id="DSVQ01000012">
    <property type="protein sequence ID" value="HGT39588.1"/>
    <property type="molecule type" value="Genomic_DNA"/>
</dbReference>
<accession>A0A7C4QRH6</accession>
<organism evidence="4">
    <name type="scientific">Schlesneria paludicola</name>
    <dbReference type="NCBI Taxonomy" id="360056"/>
    <lineage>
        <taxon>Bacteria</taxon>
        <taxon>Pseudomonadati</taxon>
        <taxon>Planctomycetota</taxon>
        <taxon>Planctomycetia</taxon>
        <taxon>Planctomycetales</taxon>
        <taxon>Planctomycetaceae</taxon>
        <taxon>Schlesneria</taxon>
    </lineage>
</organism>
<dbReference type="Gene3D" id="1.25.40.10">
    <property type="entry name" value="Tetratricopeptide repeat domain"/>
    <property type="match status" value="2"/>
</dbReference>
<evidence type="ECO:0000256" key="1">
    <source>
        <dbReference type="ARBA" id="ARBA00022737"/>
    </source>
</evidence>
<dbReference type="Pfam" id="PF13432">
    <property type="entry name" value="TPR_16"/>
    <property type="match status" value="2"/>
</dbReference>
<evidence type="ECO:0000256" key="2">
    <source>
        <dbReference type="ARBA" id="ARBA00022803"/>
    </source>
</evidence>
<name>A0A7C4QRH6_9PLAN</name>
<dbReference type="PROSITE" id="PS50005">
    <property type="entry name" value="TPR"/>
    <property type="match status" value="1"/>
</dbReference>
<reference evidence="4" key="1">
    <citation type="journal article" date="2020" name="mSystems">
        <title>Genome- and Community-Level Interaction Insights into Carbon Utilization and Element Cycling Functions of Hydrothermarchaeota in Hydrothermal Sediment.</title>
        <authorList>
            <person name="Zhou Z."/>
            <person name="Liu Y."/>
            <person name="Xu W."/>
            <person name="Pan J."/>
            <person name="Luo Z.H."/>
            <person name="Li M."/>
        </authorList>
    </citation>
    <scope>NUCLEOTIDE SEQUENCE [LARGE SCALE GENOMIC DNA]</scope>
    <source>
        <strain evidence="4">SpSt-508</strain>
    </source>
</reference>
<comment type="caution">
    <text evidence="4">The sequence shown here is derived from an EMBL/GenBank/DDBJ whole genome shotgun (WGS) entry which is preliminary data.</text>
</comment>
<dbReference type="Pfam" id="PF14559">
    <property type="entry name" value="TPR_19"/>
    <property type="match status" value="1"/>
</dbReference>
<dbReference type="InterPro" id="IPR019734">
    <property type="entry name" value="TPR_rpt"/>
</dbReference>
<dbReference type="AlphaFoldDB" id="A0A7C4QRH6"/>
<dbReference type="PANTHER" id="PTHR45586:SF1">
    <property type="entry name" value="LIPOPOLYSACCHARIDE ASSEMBLY PROTEIN B"/>
    <property type="match status" value="1"/>
</dbReference>
<keyword evidence="2 3" id="KW-0802">TPR repeat</keyword>
<evidence type="ECO:0000313" key="4">
    <source>
        <dbReference type="EMBL" id="HGT39588.1"/>
    </source>
</evidence>
<proteinExistence type="predicted"/>
<sequence length="374" mass="42384">MGVAVVWGAVYWFPRDPEAAFQQAFRSLQQGDAGPLLATVRVLKRSPGYGDHLRLLDGMLFLRGQRIEEALRRLFPLPAEGPLRPHFLLYGAQALHAADRLLDAEVLLRELVQREPENAEAHRWLGIVYYDLGGYDAASYALKRLAELEPSDYRPHRLLGLMYFELQLDTEAVLHYEQALQRAPPDNVRHEIIQEMAQSLVSLRRYEEAREIVRGSAPSEMTHLIAAQCAWSRGDAAEARQQLQAARRIGNHESRVDLLEAEILTAEQDLPGAVRVLQAALQRHPRDAELRYRLALTLRDSGLTQEADREFARWREDNHLASELQRLNLEAIKNPHDADVRDQLASLCDQLGKAELAAMWRRAAAACRVPKTAP</sequence>
<protein>
    <submittedName>
        <fullName evidence="4">Tetratricopeptide repeat protein</fullName>
    </submittedName>
</protein>
<dbReference type="SUPFAM" id="SSF48452">
    <property type="entry name" value="TPR-like"/>
    <property type="match status" value="2"/>
</dbReference>
<evidence type="ECO:0000256" key="3">
    <source>
        <dbReference type="PROSITE-ProRule" id="PRU00339"/>
    </source>
</evidence>
<dbReference type="SMART" id="SM00028">
    <property type="entry name" value="TPR"/>
    <property type="match status" value="2"/>
</dbReference>